<evidence type="ECO:0000313" key="9">
    <source>
        <dbReference type="Proteomes" id="UP000594638"/>
    </source>
</evidence>
<name>A0A8S0TM01_OLEEU</name>
<dbReference type="Proteomes" id="UP000594638">
    <property type="component" value="Unassembled WGS sequence"/>
</dbReference>
<comment type="subcellular location">
    <subcellularLocation>
        <location evidence="1">Cytoplasm</location>
    </subcellularLocation>
</comment>
<gene>
    <name evidence="8" type="ORF">OLEA9_A000383</name>
</gene>
<proteinExistence type="inferred from homology"/>
<evidence type="ECO:0000256" key="3">
    <source>
        <dbReference type="ARBA" id="ARBA00022490"/>
    </source>
</evidence>
<evidence type="ECO:0000259" key="7">
    <source>
        <dbReference type="PROSITE" id="PS51366"/>
    </source>
</evidence>
<dbReference type="GO" id="GO:0045892">
    <property type="term" value="P:negative regulation of DNA-templated transcription"/>
    <property type="evidence" value="ECO:0007669"/>
    <property type="project" value="InterPro"/>
</dbReference>
<dbReference type="Gene3D" id="1.25.40.180">
    <property type="match status" value="1"/>
</dbReference>
<dbReference type="PANTHER" id="PTHR12626:SF0">
    <property type="entry name" value="PROGRAMMED CELL DEATH PROTEIN 4"/>
    <property type="match status" value="1"/>
</dbReference>
<dbReference type="SMART" id="SM00544">
    <property type="entry name" value="MA3"/>
    <property type="match status" value="1"/>
</dbReference>
<evidence type="ECO:0000256" key="4">
    <source>
        <dbReference type="ARBA" id="ARBA00022737"/>
    </source>
</evidence>
<accession>A0A8S0TM01</accession>
<keyword evidence="4" id="KW-0677">Repeat</keyword>
<keyword evidence="6" id="KW-0539">Nucleus</keyword>
<dbReference type="PROSITE" id="PS51366">
    <property type="entry name" value="MI"/>
    <property type="match status" value="1"/>
</dbReference>
<evidence type="ECO:0000313" key="8">
    <source>
        <dbReference type="EMBL" id="CAA3005826.1"/>
    </source>
</evidence>
<dbReference type="InterPro" id="IPR003891">
    <property type="entry name" value="Initiation_fac_eIF4g_MI"/>
</dbReference>
<dbReference type="EMBL" id="CACTIH010007251">
    <property type="protein sequence ID" value="CAA3005826.1"/>
    <property type="molecule type" value="Genomic_DNA"/>
</dbReference>
<keyword evidence="9" id="KW-1185">Reference proteome</keyword>
<dbReference type="Pfam" id="PF02847">
    <property type="entry name" value="MA3"/>
    <property type="match status" value="1"/>
</dbReference>
<comment type="caution">
    <text evidence="8">The sequence shown here is derived from an EMBL/GenBank/DDBJ whole genome shotgun (WGS) entry which is preliminary data.</text>
</comment>
<reference evidence="8 9" key="1">
    <citation type="submission" date="2019-12" db="EMBL/GenBank/DDBJ databases">
        <authorList>
            <person name="Alioto T."/>
            <person name="Alioto T."/>
            <person name="Gomez Garrido J."/>
        </authorList>
    </citation>
    <scope>NUCLEOTIDE SEQUENCE [LARGE SCALE GENOMIC DNA]</scope>
</reference>
<keyword evidence="3" id="KW-0963">Cytoplasm</keyword>
<dbReference type="SUPFAM" id="SSF48371">
    <property type="entry name" value="ARM repeat"/>
    <property type="match status" value="1"/>
</dbReference>
<evidence type="ECO:0000256" key="6">
    <source>
        <dbReference type="ARBA" id="ARBA00023242"/>
    </source>
</evidence>
<evidence type="ECO:0000256" key="5">
    <source>
        <dbReference type="ARBA" id="ARBA00022845"/>
    </source>
</evidence>
<sequence>MGSREGFLTEGQREMLRIATENAEVISTLSSATSPNDTGLRSSSRTSFVLSEHHHVKAPNGGQSAAAGGVAVRHVRRSHSGKSIRVKKDGAGSKGTWGKLLDTDSESFLDHNDPNYDSGEPYEFVGSIVSDPLDEYKKVVVSIIEEYFSTGDVEVAAACLKELGSSEYHPYFVKRLVSMAMDRHDREKEMASVLLSTLYANVIN</sequence>
<evidence type="ECO:0000256" key="1">
    <source>
        <dbReference type="ARBA" id="ARBA00004496"/>
    </source>
</evidence>
<dbReference type="InterPro" id="IPR039778">
    <property type="entry name" value="PDCD4"/>
</dbReference>
<dbReference type="GO" id="GO:0005737">
    <property type="term" value="C:cytoplasm"/>
    <property type="evidence" value="ECO:0007669"/>
    <property type="project" value="UniProtKB-SubCell"/>
</dbReference>
<dbReference type="GO" id="GO:0006417">
    <property type="term" value="P:regulation of translation"/>
    <property type="evidence" value="ECO:0007669"/>
    <property type="project" value="UniProtKB-KW"/>
</dbReference>
<comment type="similarity">
    <text evidence="2">Belongs to the PDCD4 family.</text>
</comment>
<evidence type="ECO:0000256" key="2">
    <source>
        <dbReference type="ARBA" id="ARBA00005497"/>
    </source>
</evidence>
<feature type="domain" description="MI" evidence="7">
    <location>
        <begin position="135"/>
        <end position="204"/>
    </location>
</feature>
<keyword evidence="5" id="KW-0810">Translation regulation</keyword>
<organism evidence="8 9">
    <name type="scientific">Olea europaea subsp. europaea</name>
    <dbReference type="NCBI Taxonomy" id="158383"/>
    <lineage>
        <taxon>Eukaryota</taxon>
        <taxon>Viridiplantae</taxon>
        <taxon>Streptophyta</taxon>
        <taxon>Embryophyta</taxon>
        <taxon>Tracheophyta</taxon>
        <taxon>Spermatophyta</taxon>
        <taxon>Magnoliopsida</taxon>
        <taxon>eudicotyledons</taxon>
        <taxon>Gunneridae</taxon>
        <taxon>Pentapetalae</taxon>
        <taxon>asterids</taxon>
        <taxon>lamiids</taxon>
        <taxon>Lamiales</taxon>
        <taxon>Oleaceae</taxon>
        <taxon>Oleeae</taxon>
        <taxon>Olea</taxon>
    </lineage>
</organism>
<dbReference type="InterPro" id="IPR016024">
    <property type="entry name" value="ARM-type_fold"/>
</dbReference>
<protein>
    <submittedName>
        <fullName evidence="8">Programmed cell death 4-like</fullName>
    </submittedName>
</protein>
<dbReference type="PANTHER" id="PTHR12626">
    <property type="entry name" value="PROGRAMMED CELL DEATH 4"/>
    <property type="match status" value="1"/>
</dbReference>
<dbReference type="AlphaFoldDB" id="A0A8S0TM01"/>
<dbReference type="OrthoDB" id="1722841at2759"/>
<dbReference type="Gramene" id="OE9A000383T1">
    <property type="protein sequence ID" value="OE9A000383C1"/>
    <property type="gene ID" value="OE9A000383"/>
</dbReference>